<keyword evidence="8" id="KW-0472">Membrane</keyword>
<evidence type="ECO:0000256" key="8">
    <source>
        <dbReference type="SAM" id="Phobius"/>
    </source>
</evidence>
<evidence type="ECO:0000256" key="3">
    <source>
        <dbReference type="ARBA" id="ARBA00022723"/>
    </source>
</evidence>
<accession>A0A2H5PYM1</accession>
<dbReference type="STRING" id="55188.A0A2H5PYM1"/>
<sequence length="1105" mass="125817">MGILVSSQTSAVVAILITLLIILYTSFLFSRNLLRKCIGKKKRGAPEAGGAWPVIGHLHLLRGPKPPYRVFDKMADKYGPIFIIRMGKNPALIVSNWEIAKECLTTHDKVFANRPKTLAMEILGYNFSMFGFSPYGSYWRETRKIATLGLLSNHRLEKLKHVREYEVKTCLKELYELWHKNKSTNKILLVEMKKWFGDILRNVVLRMIVGKECNSVDSEEWKELLTRFFEMSGKFLASDALPFMRWLDIGGDERSMKKIAKELDVVVQGWLEEHKRKRDSQEIKKEEDFMDVMLSILGDAEQYLGRDVDIINKAICLALILGATDTTKITLTWVMSLLLNHRDILNKAQNELDIQVGTKRQVNAEDIKNLVYLQAILKEAMRLYPAVPFLFPHESMEECTVNVYHVPAGTQLFINAWKIQRDASVWEEPSKFQPERFLTRHKDIDVKGQNFELLPFGSGRRMCPGVSFALQVMQFTLASLLQGFDFATPSNEPVDMGERLGLTMEKSQPFEVLVTPLVEECVLESHFALQVKQFTLASLLQGFDFATPSNEPLDMGEGLGLSEVRAQLLSATRKILAGTAAMDFLVSSQTSAVAAILITLLIILYTSWLVSRNLLRKYTSKKKRGAPEAGGAWPVIGHLHILGGPEPLHRVLGSMADKYGPIFTIKIGINRALVVSSWEMAKECLTTNDKIFASRPKTLAMEILGYNFSMFGFSPYGSYWCETRKIATLELLSNHRLEKLRHVRDYEVKTCLKELYELWDKSKSTNKMLVEMKRWFADTIRNVILRMIVGKGCNSVDSEEWMELLTRFLEMSGKFVVSDALPFLRWLDIGGDERSMKKTAKELDIVVQGWFEEHKRKRDSREVKGEELDFMSVMPSILGDTEQYSGRDVDTINKAVCLGLIIAGLDTTTVTLTWVISLLLNHRDILDKVQNELDIQVGTKRQVNESDLKNLVYLQATLKEAMRLYPTVPLLIPHEAIEECTVNGYHVPARTQLLINVWKLQRDPRVWEEPCKFQPERFLTKHKDIDVRGQHLELLPFGSGRRMCPGVSFALQVMQFTIASLLQSFDFATPSNEPLDMGEGFGLTMEKSRPLEVLIAPRLSASLYG</sequence>
<dbReference type="InterPro" id="IPR017972">
    <property type="entry name" value="Cyt_P450_CS"/>
</dbReference>
<evidence type="ECO:0000256" key="4">
    <source>
        <dbReference type="ARBA" id="ARBA00023002"/>
    </source>
</evidence>
<dbReference type="InterPro" id="IPR050651">
    <property type="entry name" value="Plant_Cytochrome_P450_Monoox"/>
</dbReference>
<keyword evidence="8" id="KW-0812">Transmembrane</keyword>
<evidence type="ECO:0000256" key="7">
    <source>
        <dbReference type="PIRSR" id="PIRSR602401-1"/>
    </source>
</evidence>
<keyword evidence="10" id="KW-1185">Reference proteome</keyword>
<evidence type="ECO:0008006" key="11">
    <source>
        <dbReference type="Google" id="ProtNLM"/>
    </source>
</evidence>
<feature type="transmembrane region" description="Helical" evidence="8">
    <location>
        <begin position="12"/>
        <end position="34"/>
    </location>
</feature>
<dbReference type="GO" id="GO:0005506">
    <property type="term" value="F:iron ion binding"/>
    <property type="evidence" value="ECO:0007669"/>
    <property type="project" value="InterPro"/>
</dbReference>
<comment type="similarity">
    <text evidence="1">Belongs to the cytochrome P450 family.</text>
</comment>
<keyword evidence="3 7" id="KW-0479">Metal-binding</keyword>
<dbReference type="AlphaFoldDB" id="A0A2H5PYM1"/>
<dbReference type="InterPro" id="IPR002401">
    <property type="entry name" value="Cyt_P450_E_grp-I"/>
</dbReference>
<keyword evidence="6" id="KW-0503">Monooxygenase</keyword>
<evidence type="ECO:0000313" key="9">
    <source>
        <dbReference type="EMBL" id="GAY57477.1"/>
    </source>
</evidence>
<dbReference type="Pfam" id="PF00067">
    <property type="entry name" value="p450"/>
    <property type="match status" value="2"/>
</dbReference>
<dbReference type="InterPro" id="IPR036396">
    <property type="entry name" value="Cyt_P450_sf"/>
</dbReference>
<dbReference type="EMBL" id="BDQV01000162">
    <property type="protein sequence ID" value="GAY57477.1"/>
    <property type="molecule type" value="Genomic_DNA"/>
</dbReference>
<dbReference type="PANTHER" id="PTHR47947">
    <property type="entry name" value="CYTOCHROME P450 82C3-RELATED"/>
    <property type="match status" value="1"/>
</dbReference>
<feature type="binding site" description="axial binding residue" evidence="7">
    <location>
        <position position="1044"/>
    </location>
    <ligand>
        <name>heme</name>
        <dbReference type="ChEBI" id="CHEBI:30413"/>
    </ligand>
    <ligandPart>
        <name>Fe</name>
        <dbReference type="ChEBI" id="CHEBI:18248"/>
    </ligandPart>
</feature>
<dbReference type="SUPFAM" id="SSF48264">
    <property type="entry name" value="Cytochrome P450"/>
    <property type="match status" value="2"/>
</dbReference>
<keyword evidence="8" id="KW-1133">Transmembrane helix</keyword>
<comment type="cofactor">
    <cofactor evidence="7">
        <name>heme</name>
        <dbReference type="ChEBI" id="CHEBI:30413"/>
    </cofactor>
</comment>
<dbReference type="GO" id="GO:0016709">
    <property type="term" value="F:oxidoreductase activity, acting on paired donors, with incorporation or reduction of molecular oxygen, NAD(P)H as one donor, and incorporation of one atom of oxygen"/>
    <property type="evidence" value="ECO:0007669"/>
    <property type="project" value="UniProtKB-ARBA"/>
</dbReference>
<evidence type="ECO:0000256" key="1">
    <source>
        <dbReference type="ARBA" id="ARBA00010617"/>
    </source>
</evidence>
<dbReference type="Gene3D" id="1.10.630.10">
    <property type="entry name" value="Cytochrome P450"/>
    <property type="match status" value="2"/>
</dbReference>
<keyword evidence="4" id="KW-0560">Oxidoreductase</keyword>
<dbReference type="FunFam" id="1.10.630.10:FF:000026">
    <property type="entry name" value="Cytochrome P450 82C4"/>
    <property type="match status" value="2"/>
</dbReference>
<dbReference type="PANTHER" id="PTHR47947:SF19">
    <property type="entry name" value="CYTOCHROME P450 82C3-RELATED"/>
    <property type="match status" value="1"/>
</dbReference>
<proteinExistence type="inferred from homology"/>
<keyword evidence="5 7" id="KW-0408">Iron</keyword>
<dbReference type="PRINTS" id="PR00463">
    <property type="entry name" value="EP450I"/>
</dbReference>
<dbReference type="CDD" id="cd20654">
    <property type="entry name" value="CYP82"/>
    <property type="match status" value="2"/>
</dbReference>
<comment type="caution">
    <text evidence="9">The sequence shown here is derived from an EMBL/GenBank/DDBJ whole genome shotgun (WGS) entry which is preliminary data.</text>
</comment>
<dbReference type="InterPro" id="IPR001128">
    <property type="entry name" value="Cyt_P450"/>
</dbReference>
<evidence type="ECO:0000256" key="6">
    <source>
        <dbReference type="ARBA" id="ARBA00023033"/>
    </source>
</evidence>
<evidence type="ECO:0000256" key="2">
    <source>
        <dbReference type="ARBA" id="ARBA00022617"/>
    </source>
</evidence>
<name>A0A2H5PYM1_CITUN</name>
<evidence type="ECO:0000256" key="5">
    <source>
        <dbReference type="ARBA" id="ARBA00023004"/>
    </source>
</evidence>
<dbReference type="Proteomes" id="UP000236630">
    <property type="component" value="Unassembled WGS sequence"/>
</dbReference>
<organism evidence="9 10">
    <name type="scientific">Citrus unshiu</name>
    <name type="common">Satsuma mandarin</name>
    <name type="synonym">Citrus nobilis var. unshiu</name>
    <dbReference type="NCBI Taxonomy" id="55188"/>
    <lineage>
        <taxon>Eukaryota</taxon>
        <taxon>Viridiplantae</taxon>
        <taxon>Streptophyta</taxon>
        <taxon>Embryophyta</taxon>
        <taxon>Tracheophyta</taxon>
        <taxon>Spermatophyta</taxon>
        <taxon>Magnoliopsida</taxon>
        <taxon>eudicotyledons</taxon>
        <taxon>Gunneridae</taxon>
        <taxon>Pentapetalae</taxon>
        <taxon>rosids</taxon>
        <taxon>malvids</taxon>
        <taxon>Sapindales</taxon>
        <taxon>Rutaceae</taxon>
        <taxon>Aurantioideae</taxon>
        <taxon>Citrus</taxon>
    </lineage>
</organism>
<evidence type="ECO:0000313" key="10">
    <source>
        <dbReference type="Proteomes" id="UP000236630"/>
    </source>
</evidence>
<feature type="transmembrane region" description="Helical" evidence="8">
    <location>
        <begin position="592"/>
        <end position="610"/>
    </location>
</feature>
<reference evidence="9 10" key="1">
    <citation type="journal article" date="2017" name="Front. Genet.">
        <title>Draft sequencing of the heterozygous diploid genome of Satsuma (Citrus unshiu Marc.) using a hybrid assembly approach.</title>
        <authorList>
            <person name="Shimizu T."/>
            <person name="Tanizawa Y."/>
            <person name="Mochizuki T."/>
            <person name="Nagasaki H."/>
            <person name="Yoshioka T."/>
            <person name="Toyoda A."/>
            <person name="Fujiyama A."/>
            <person name="Kaminuma E."/>
            <person name="Nakamura Y."/>
        </authorList>
    </citation>
    <scope>NUCLEOTIDE SEQUENCE [LARGE SCALE GENOMIC DNA]</scope>
    <source>
        <strain evidence="10">cv. Miyagawa wase</strain>
    </source>
</reference>
<protein>
    <recommendedName>
        <fullName evidence="11">Cytochrome P450</fullName>
    </recommendedName>
</protein>
<keyword evidence="2 7" id="KW-0349">Heme</keyword>
<dbReference type="PROSITE" id="PS00086">
    <property type="entry name" value="CYTOCHROME_P450"/>
    <property type="match status" value="2"/>
</dbReference>
<dbReference type="GO" id="GO:0020037">
    <property type="term" value="F:heme binding"/>
    <property type="evidence" value="ECO:0007669"/>
    <property type="project" value="InterPro"/>
</dbReference>
<gene>
    <name evidence="9" type="ORF">CUMW_179730</name>
</gene>
<dbReference type="PRINTS" id="PR00385">
    <property type="entry name" value="P450"/>
</dbReference>